<feature type="compositionally biased region" description="Low complexity" evidence="1">
    <location>
        <begin position="236"/>
        <end position="247"/>
    </location>
</feature>
<organism evidence="2 3">
    <name type="scientific">Physocladia obscura</name>
    <dbReference type="NCBI Taxonomy" id="109957"/>
    <lineage>
        <taxon>Eukaryota</taxon>
        <taxon>Fungi</taxon>
        <taxon>Fungi incertae sedis</taxon>
        <taxon>Chytridiomycota</taxon>
        <taxon>Chytridiomycota incertae sedis</taxon>
        <taxon>Chytridiomycetes</taxon>
        <taxon>Chytridiales</taxon>
        <taxon>Chytriomycetaceae</taxon>
        <taxon>Physocladia</taxon>
    </lineage>
</organism>
<dbReference type="AlphaFoldDB" id="A0AAD5XH23"/>
<sequence length="609" mass="67255">MPPSDTLTATPSRSGDPGYTGGVVSADNQALLKMKLEEFRHKKMLDKLNRDKELHQRDSGFVVPAPKKDLLANFVPSIIRDPINNILPNESATLQNSNTPNNHAPKYIPHSVTNHRKSWIPSSASASVSVQRKTSNILQSNGWDLKSEMFKVFSEAQTRAKTVFEKEYIQVCISVFTKALEEATRTATNIQKSLEQEPENHNIFASTEAVTFTSANTSLSSETPTPAFLKYRDLHSNNNSNNSNSTNIDSDDEVQITSQDKQKATFDAYDGDYELSTDLTPPRSKYLDAVIHDKNDDTVDNMCPIISIKSEIGNTQEPPVANDFLDNIMANNYDNDDFAFSINPVKSDRTYPKKCSLYPVDAITGLLENISLASEVAADYVGADYSEDGNSDASVKSECKKRDGKEVHVKFSASIMRAKENEVVCGPAEAKDGSVVVLTPRKANKKEKEELGVNSVVTNARRSLRFMPPTDWESSSIAKAELKTADEVKQEGNGVLKPTLSSRLNLDANTRERMQKLLEEHGNAFVPNKVLEMPAATQQSSTPITHFRSKSVIKAKNGATHADVNIETSNNSPNSPFIIHSVETDRIEGSPLRVKEDGFGVMIPKARRI</sequence>
<evidence type="ECO:0000313" key="2">
    <source>
        <dbReference type="EMBL" id="KAJ3125677.1"/>
    </source>
</evidence>
<evidence type="ECO:0000313" key="3">
    <source>
        <dbReference type="Proteomes" id="UP001211907"/>
    </source>
</evidence>
<dbReference type="Proteomes" id="UP001211907">
    <property type="component" value="Unassembled WGS sequence"/>
</dbReference>
<feature type="region of interest" description="Disordered" evidence="1">
    <location>
        <begin position="234"/>
        <end position="258"/>
    </location>
</feature>
<reference evidence="2" key="1">
    <citation type="submission" date="2020-05" db="EMBL/GenBank/DDBJ databases">
        <title>Phylogenomic resolution of chytrid fungi.</title>
        <authorList>
            <person name="Stajich J.E."/>
            <person name="Amses K."/>
            <person name="Simmons R."/>
            <person name="Seto K."/>
            <person name="Myers J."/>
            <person name="Bonds A."/>
            <person name="Quandt C.A."/>
            <person name="Barry K."/>
            <person name="Liu P."/>
            <person name="Grigoriev I."/>
            <person name="Longcore J.E."/>
            <person name="James T.Y."/>
        </authorList>
    </citation>
    <scope>NUCLEOTIDE SEQUENCE</scope>
    <source>
        <strain evidence="2">JEL0513</strain>
    </source>
</reference>
<keyword evidence="3" id="KW-1185">Reference proteome</keyword>
<accession>A0AAD5XH23</accession>
<dbReference type="EMBL" id="JADGJH010000597">
    <property type="protein sequence ID" value="KAJ3125677.1"/>
    <property type="molecule type" value="Genomic_DNA"/>
</dbReference>
<gene>
    <name evidence="2" type="ORF">HK100_010657</name>
</gene>
<feature type="region of interest" description="Disordered" evidence="1">
    <location>
        <begin position="1"/>
        <end position="21"/>
    </location>
</feature>
<name>A0AAD5XH23_9FUNG</name>
<comment type="caution">
    <text evidence="2">The sequence shown here is derived from an EMBL/GenBank/DDBJ whole genome shotgun (WGS) entry which is preliminary data.</text>
</comment>
<feature type="compositionally biased region" description="Polar residues" evidence="1">
    <location>
        <begin position="1"/>
        <end position="13"/>
    </location>
</feature>
<evidence type="ECO:0000256" key="1">
    <source>
        <dbReference type="SAM" id="MobiDB-lite"/>
    </source>
</evidence>
<protein>
    <submittedName>
        <fullName evidence="2">Uncharacterized protein</fullName>
    </submittedName>
</protein>
<proteinExistence type="predicted"/>